<name>A0A2A9EGV1_9MICO</name>
<protein>
    <recommendedName>
        <fullName evidence="6 12">Phosphoglycerate kinase</fullName>
        <ecNumber evidence="5 12">2.7.2.3</ecNumber>
    </recommendedName>
</protein>
<evidence type="ECO:0000256" key="8">
    <source>
        <dbReference type="ARBA" id="ARBA00022741"/>
    </source>
</evidence>
<comment type="catalytic activity">
    <reaction evidence="1 12 15">
        <text>(2R)-3-phosphoglycerate + ATP = (2R)-3-phospho-glyceroyl phosphate + ADP</text>
        <dbReference type="Rhea" id="RHEA:14801"/>
        <dbReference type="ChEBI" id="CHEBI:30616"/>
        <dbReference type="ChEBI" id="CHEBI:57604"/>
        <dbReference type="ChEBI" id="CHEBI:58272"/>
        <dbReference type="ChEBI" id="CHEBI:456216"/>
        <dbReference type="EC" id="2.7.2.3"/>
    </reaction>
</comment>
<evidence type="ECO:0000256" key="14">
    <source>
        <dbReference type="PIRSR" id="PIRSR000724-2"/>
    </source>
</evidence>
<dbReference type="OrthoDB" id="9808460at2"/>
<feature type="binding site" evidence="12">
    <location>
        <position position="117"/>
    </location>
    <ligand>
        <name>substrate</name>
    </ligand>
</feature>
<evidence type="ECO:0000256" key="6">
    <source>
        <dbReference type="ARBA" id="ARBA00016471"/>
    </source>
</evidence>
<dbReference type="PRINTS" id="PR00477">
    <property type="entry name" value="PHGLYCKINASE"/>
</dbReference>
<dbReference type="CDD" id="cd00318">
    <property type="entry name" value="Phosphoglycerate_kinase"/>
    <property type="match status" value="1"/>
</dbReference>
<dbReference type="SUPFAM" id="SSF53748">
    <property type="entry name" value="Phosphoglycerate kinase"/>
    <property type="match status" value="1"/>
</dbReference>
<dbReference type="PIRSF" id="PIRSF000724">
    <property type="entry name" value="Pgk"/>
    <property type="match status" value="1"/>
</dbReference>
<feature type="binding site" evidence="12 14">
    <location>
        <begin position="352"/>
        <end position="355"/>
    </location>
    <ligand>
        <name>ATP</name>
        <dbReference type="ChEBI" id="CHEBI:30616"/>
    </ligand>
</feature>
<evidence type="ECO:0000256" key="7">
    <source>
        <dbReference type="ARBA" id="ARBA00022679"/>
    </source>
</evidence>
<dbReference type="GO" id="GO:0006096">
    <property type="term" value="P:glycolytic process"/>
    <property type="evidence" value="ECO:0007669"/>
    <property type="project" value="UniProtKB-UniRule"/>
</dbReference>
<feature type="binding site" evidence="13">
    <location>
        <position position="35"/>
    </location>
    <ligand>
        <name>(2R)-3-phosphoglycerate</name>
        <dbReference type="ChEBI" id="CHEBI:58272"/>
    </ligand>
</feature>
<keyword evidence="9 12" id="KW-0418">Kinase</keyword>
<sequence>MKTIEDLGELRGKRVLVRSDFNVPLDGTTITDDGRIRAALPTLQQLLAEGARVVVTAHLGRPKGSPDPKYSLAPVADRLGELLGAKVTLAKDTVGEDARSVVDGLADGEVALVENVRFDARETSKDDAERGAFADELAALADAYVSDGFGVVHRKQASVYDVAQRLPHAAGKLVFKEIDSLSRATENPERPYVVILGGSKVSDKLGVIANLLGKADRLLIGGGMVFTFLAAKGYGVGKSLLEEDQIETVKGYLAEAEEKGVEIVLPTDIVVAPEFKADSPATTVAADAIPDDQMGLDIGPESQQAFAAKIADARTIVWNGPMGVFEFEAFSAGTKAVAQAMSDADGFTIVGGGDSAAAVRTLGFDESTFSHISTGGGASLEFLEGKTLPGIAVLED</sequence>
<dbReference type="InterPro" id="IPR036043">
    <property type="entry name" value="Phosphoglycerate_kinase_sf"/>
</dbReference>
<dbReference type="Proteomes" id="UP000222106">
    <property type="component" value="Unassembled WGS sequence"/>
</dbReference>
<dbReference type="EMBL" id="PDJI01000004">
    <property type="protein sequence ID" value="PFG38144.1"/>
    <property type="molecule type" value="Genomic_DNA"/>
</dbReference>
<gene>
    <name evidence="12" type="primary">pgk</name>
    <name evidence="16" type="ORF">ATJ97_0615</name>
</gene>
<dbReference type="UniPathway" id="UPA00109">
    <property type="reaction ID" value="UER00185"/>
</dbReference>
<evidence type="ECO:0000313" key="17">
    <source>
        <dbReference type="Proteomes" id="UP000222106"/>
    </source>
</evidence>
<dbReference type="HAMAP" id="MF_00145">
    <property type="entry name" value="Phosphoglyc_kinase"/>
    <property type="match status" value="1"/>
</dbReference>
<evidence type="ECO:0000256" key="15">
    <source>
        <dbReference type="RuleBase" id="RU000532"/>
    </source>
</evidence>
<evidence type="ECO:0000256" key="5">
    <source>
        <dbReference type="ARBA" id="ARBA00013061"/>
    </source>
</evidence>
<dbReference type="PANTHER" id="PTHR11406">
    <property type="entry name" value="PHOSPHOGLYCERATE KINASE"/>
    <property type="match status" value="1"/>
</dbReference>
<dbReference type="InterPro" id="IPR001576">
    <property type="entry name" value="Phosphoglycerate_kinase"/>
</dbReference>
<keyword evidence="8 12" id="KW-0547">Nucleotide-binding</keyword>
<dbReference type="PROSITE" id="PS00111">
    <property type="entry name" value="PGLYCERATE_KINASE"/>
    <property type="match status" value="1"/>
</dbReference>
<feature type="binding site" evidence="13">
    <location>
        <position position="154"/>
    </location>
    <ligand>
        <name>(2R)-3-phosphoglycerate</name>
        <dbReference type="ChEBI" id="CHEBI:58272"/>
    </ligand>
</feature>
<dbReference type="GO" id="GO:0004618">
    <property type="term" value="F:phosphoglycerate kinase activity"/>
    <property type="evidence" value="ECO:0007669"/>
    <property type="project" value="UniProtKB-UniRule"/>
</dbReference>
<dbReference type="GO" id="GO:0006094">
    <property type="term" value="P:gluconeogenesis"/>
    <property type="evidence" value="ECO:0007669"/>
    <property type="project" value="TreeGrafter"/>
</dbReference>
<keyword evidence="12" id="KW-0963">Cytoplasm</keyword>
<proteinExistence type="inferred from homology"/>
<feature type="binding site" evidence="12">
    <location>
        <position position="295"/>
    </location>
    <ligand>
        <name>ATP</name>
        <dbReference type="ChEBI" id="CHEBI:30616"/>
    </ligand>
</feature>
<dbReference type="RefSeq" id="WP_098482470.1">
    <property type="nucleotide sequence ID" value="NZ_PDJI01000004.1"/>
</dbReference>
<feature type="binding site" evidence="12 14">
    <location>
        <position position="204"/>
    </location>
    <ligand>
        <name>ATP</name>
        <dbReference type="ChEBI" id="CHEBI:30616"/>
    </ligand>
</feature>
<dbReference type="Pfam" id="PF00162">
    <property type="entry name" value="PGK"/>
    <property type="match status" value="1"/>
</dbReference>
<evidence type="ECO:0000256" key="4">
    <source>
        <dbReference type="ARBA" id="ARBA00011245"/>
    </source>
</evidence>
<keyword evidence="17" id="KW-1185">Reference proteome</keyword>
<comment type="similarity">
    <text evidence="3 12 15">Belongs to the phosphoglycerate kinase family.</text>
</comment>
<evidence type="ECO:0000256" key="10">
    <source>
        <dbReference type="ARBA" id="ARBA00022840"/>
    </source>
</evidence>
<accession>A0A2A9EGV1</accession>
<comment type="pathway">
    <text evidence="2 12">Carbohydrate degradation; glycolysis; pyruvate from D-glyceraldehyde 3-phosphate: step 2/5.</text>
</comment>
<reference evidence="16 17" key="1">
    <citation type="submission" date="2017-10" db="EMBL/GenBank/DDBJ databases">
        <title>Sequencing the genomes of 1000 actinobacteria strains.</title>
        <authorList>
            <person name="Klenk H.-P."/>
        </authorList>
    </citation>
    <scope>NUCLEOTIDE SEQUENCE [LARGE SCALE GENOMIC DNA]</scope>
    <source>
        <strain evidence="16 17">DSM 21838</strain>
    </source>
</reference>
<keyword evidence="11 12" id="KW-0324">Glycolysis</keyword>
<evidence type="ECO:0000256" key="2">
    <source>
        <dbReference type="ARBA" id="ARBA00004838"/>
    </source>
</evidence>
<feature type="binding site" evidence="12 13">
    <location>
        <begin position="20"/>
        <end position="22"/>
    </location>
    <ligand>
        <name>substrate</name>
    </ligand>
</feature>
<evidence type="ECO:0000256" key="13">
    <source>
        <dbReference type="PIRSR" id="PIRSR000724-1"/>
    </source>
</evidence>
<dbReference type="GO" id="GO:0005524">
    <property type="term" value="F:ATP binding"/>
    <property type="evidence" value="ECO:0007669"/>
    <property type="project" value="UniProtKB-KW"/>
</dbReference>
<feature type="binding site" evidence="12">
    <location>
        <position position="154"/>
    </location>
    <ligand>
        <name>substrate</name>
    </ligand>
</feature>
<comment type="subcellular location">
    <subcellularLocation>
        <location evidence="12">Cytoplasm</location>
    </subcellularLocation>
</comment>
<evidence type="ECO:0000313" key="16">
    <source>
        <dbReference type="EMBL" id="PFG38144.1"/>
    </source>
</evidence>
<dbReference type="FunFam" id="3.40.50.1260:FF:000003">
    <property type="entry name" value="Phosphoglycerate kinase"/>
    <property type="match status" value="1"/>
</dbReference>
<dbReference type="AlphaFoldDB" id="A0A2A9EGV1"/>
<dbReference type="PANTHER" id="PTHR11406:SF23">
    <property type="entry name" value="PHOSPHOGLYCERATE KINASE 1, CHLOROPLASTIC-RELATED"/>
    <property type="match status" value="1"/>
</dbReference>
<feature type="binding site" evidence="12 13">
    <location>
        <begin position="58"/>
        <end position="61"/>
    </location>
    <ligand>
        <name>substrate</name>
    </ligand>
</feature>
<feature type="binding site" evidence="12 14">
    <location>
        <position position="326"/>
    </location>
    <ligand>
        <name>ATP</name>
        <dbReference type="ChEBI" id="CHEBI:30616"/>
    </ligand>
</feature>
<evidence type="ECO:0000256" key="1">
    <source>
        <dbReference type="ARBA" id="ARBA00000642"/>
    </source>
</evidence>
<dbReference type="InterPro" id="IPR015824">
    <property type="entry name" value="Phosphoglycerate_kinase_N"/>
</dbReference>
<keyword evidence="10 12" id="KW-0067">ATP-binding</keyword>
<dbReference type="GO" id="GO:0005829">
    <property type="term" value="C:cytosol"/>
    <property type="evidence" value="ECO:0007669"/>
    <property type="project" value="TreeGrafter"/>
</dbReference>
<feature type="binding site" evidence="13">
    <location>
        <position position="117"/>
    </location>
    <ligand>
        <name>(2R)-3-phosphoglycerate</name>
        <dbReference type="ChEBI" id="CHEBI:58272"/>
    </ligand>
</feature>
<evidence type="ECO:0000256" key="3">
    <source>
        <dbReference type="ARBA" id="ARBA00008982"/>
    </source>
</evidence>
<feature type="binding site" evidence="12">
    <location>
        <position position="35"/>
    </location>
    <ligand>
        <name>substrate</name>
    </ligand>
</feature>
<dbReference type="GO" id="GO:0043531">
    <property type="term" value="F:ADP binding"/>
    <property type="evidence" value="ECO:0007669"/>
    <property type="project" value="TreeGrafter"/>
</dbReference>
<dbReference type="InterPro" id="IPR015911">
    <property type="entry name" value="Phosphoglycerate_kinase_CS"/>
</dbReference>
<evidence type="ECO:0000256" key="9">
    <source>
        <dbReference type="ARBA" id="ARBA00022777"/>
    </source>
</evidence>
<organism evidence="16 17">
    <name type="scientific">Georgenia soli</name>
    <dbReference type="NCBI Taxonomy" id="638953"/>
    <lineage>
        <taxon>Bacteria</taxon>
        <taxon>Bacillati</taxon>
        <taxon>Actinomycetota</taxon>
        <taxon>Actinomycetes</taxon>
        <taxon>Micrococcales</taxon>
        <taxon>Bogoriellaceae</taxon>
        <taxon>Georgenia</taxon>
    </lineage>
</organism>
<evidence type="ECO:0000256" key="12">
    <source>
        <dbReference type="HAMAP-Rule" id="MF_00145"/>
    </source>
</evidence>
<keyword evidence="7 12" id="KW-0808">Transferase</keyword>
<comment type="caution">
    <text evidence="16">The sequence shown here is derived from an EMBL/GenBank/DDBJ whole genome shotgun (WGS) entry which is preliminary data.</text>
</comment>
<evidence type="ECO:0000256" key="11">
    <source>
        <dbReference type="ARBA" id="ARBA00023152"/>
    </source>
</evidence>
<dbReference type="Gene3D" id="3.40.50.1260">
    <property type="entry name" value="Phosphoglycerate kinase, N-terminal domain"/>
    <property type="match status" value="2"/>
</dbReference>
<dbReference type="EC" id="2.7.2.3" evidence="5 12"/>
<dbReference type="FunFam" id="3.40.50.1260:FF:000006">
    <property type="entry name" value="Phosphoglycerate kinase"/>
    <property type="match status" value="1"/>
</dbReference>
<comment type="subunit">
    <text evidence="4 12">Monomer.</text>
</comment>